<sequence length="1193" mass="137954">MLRNLKSFNPSEIEEKVLQFWREKNVFQKTLLPKKGKSKRIFKFWEGPPTANARPGIHHALARSFKDVILRYKTMQGFIVPRKGGWDTHGLPVELQVEKQLGLSSKKDIEKYGVAEFNKKCKESVWVYKSEWEKLTERMGFWVDLNNPYITYHNNYIETLWWIIKKIYKKGLMYLGYKIVLWCPRCGTGLSSHEVAQGYKEITENSVYLKFKLNKGQKIAGFTTDDSTYVLSWTTTPWTLPGNVALAVGKDVRYVRLRNKDSNETYIIAKDLVNTVFKEFNGAEMGFFSGKDLINISYQPLFKIKSLSESKNSYKIYSADFVTTTDGTGVVHTAVMYGEDDYELGKKIGLPQRHTVDENGRFTKEVVGFEGMYVKAKETEDKLFEHLKNSNNFLSVLPYTHEYPFCWRCDTPLLYYGRNSWFVSMSKLRNQLIKNNKGINWVPEHIKEGRFGEWLREIKDWNFSRERYWGTPLPIWRCGHCHQTQVIGSSQELSSLQEKSSNCYLLLRHGQAESNIKKIVNCDPKEKDKDHLTLKGRVHVEKLARKLKKEKINLIFSSDFHRTKETAEIIAKETGIKKIVFDKRLREMNFGKFHGHNTADYHILIPSYEDKFSKSPLGGENLEKVAQRVWDFIRAVEKKYKNKTVLLVSHEYPIWIISSVLNGWSQEQAIEEKIKRGDDFVTTGQVEKLSFVSMPRNGEGLGDFHRPYIDEIVLRCQKCGGDSKRVKEIADVWFDSGAMPFAQDHFPFNNKRKLKVEGGKLDGRTISKEITFPADYISEAIDQTRGWFYTLLAVATALGLKTPYKNVICLGHVRDKNGQKMSKSKGNIVDPWIMINKHGIDAIRWYFYSINSPGEPKNFDEEDVKNSLRKVLMIVYNSFVFLQTYAKDNLNLDKLLSSSNLLDKWILLRLSDVASQVEKRMNDYDILKSTQLIEELIDDLSRWYIRRSRRRLQKPNLSAKGKKDYEAVSAALAYALLTISKLLASFTPFFAEALYQSLKKNYKFNSQDSVHLESWPSSGQRSKIKDKGLLDGMSKIRNLASLILAKRAELGIKVKQPLQQLKVKDEKLKVGEGLLEILRDEVNIKEVIFDKNIESDFELDTNITPELRMEGKLRELTRTIQDLRQEAGCVPKDKILVWIDGNQEAKALIESNSDWIKREVGAKKVETGRTAKFSAEIETKIDTQKIWIGIKKV</sequence>
<dbReference type="Gene3D" id="3.40.50.620">
    <property type="entry name" value="HUPs"/>
    <property type="match status" value="2"/>
</dbReference>
<comment type="subcellular location">
    <subcellularLocation>
        <location evidence="2 15">Cytoplasm</location>
    </subcellularLocation>
</comment>
<accession>A0A0G1EGL4</accession>
<dbReference type="Gene3D" id="1.10.730.10">
    <property type="entry name" value="Isoleucyl-tRNA Synthetase, Domain 1"/>
    <property type="match status" value="1"/>
</dbReference>
<organism evidence="20 21">
    <name type="scientific">Candidatus Wolfebacteria bacterium GW2011_GWC1_43_10</name>
    <dbReference type="NCBI Taxonomy" id="1619011"/>
    <lineage>
        <taxon>Bacteria</taxon>
        <taxon>Candidatus Wolfeibacteriota</taxon>
    </lineage>
</organism>
<dbReference type="InterPro" id="IPR029033">
    <property type="entry name" value="His_PPase_superfam"/>
</dbReference>
<dbReference type="InterPro" id="IPR009008">
    <property type="entry name" value="Val/Leu/Ile-tRNA-synth_edit"/>
</dbReference>
<dbReference type="PATRIC" id="fig|1619011.3.peg.517"/>
<comment type="similarity">
    <text evidence="3 15">Belongs to the class-I aminoacyl-tRNA synthetase family. IleS type 2 subfamily.</text>
</comment>
<evidence type="ECO:0000256" key="16">
    <source>
        <dbReference type="PIRSR" id="PIRSR613078-1"/>
    </source>
</evidence>
<dbReference type="InterPro" id="IPR002300">
    <property type="entry name" value="aa-tRNA-synth_Ia"/>
</dbReference>
<evidence type="ECO:0000256" key="10">
    <source>
        <dbReference type="ARBA" id="ARBA00022840"/>
    </source>
</evidence>
<dbReference type="HAMAP" id="MF_02003">
    <property type="entry name" value="Ile_tRNA_synth_type2"/>
    <property type="match status" value="1"/>
</dbReference>
<keyword evidence="6 15" id="KW-0436">Ligase</keyword>
<dbReference type="SUPFAM" id="SSF50677">
    <property type="entry name" value="ValRS/IleRS/LeuRS editing domain"/>
    <property type="match status" value="1"/>
</dbReference>
<evidence type="ECO:0000256" key="17">
    <source>
        <dbReference type="PIRSR" id="PIRSR613078-2"/>
    </source>
</evidence>
<dbReference type="Pfam" id="PF00300">
    <property type="entry name" value="His_Phos_1"/>
    <property type="match status" value="1"/>
</dbReference>
<keyword evidence="12 15" id="KW-0030">Aminoacyl-tRNA synthetase</keyword>
<comment type="function">
    <text evidence="13 15">Catalyzes the attachment of isoleucine to tRNA(Ile). As IleRS can inadvertently accommodate and process structurally similar amino acids such as valine, to avoid such errors it has two additional distinct tRNA(Ile)-dependent editing activities. One activity is designated as 'pretransfer' editing and involves the hydrolysis of activated Val-AMP. The other activity is designated 'posttransfer' editing and involves deacylation of mischarged Val-tRNA(Ile).</text>
</comment>
<dbReference type="EMBL" id="LCFA01000012">
    <property type="protein sequence ID" value="KKS82181.1"/>
    <property type="molecule type" value="Genomic_DNA"/>
</dbReference>
<evidence type="ECO:0000256" key="15">
    <source>
        <dbReference type="HAMAP-Rule" id="MF_02003"/>
    </source>
</evidence>
<dbReference type="Gene3D" id="3.40.50.1240">
    <property type="entry name" value="Phosphoglycerate mutase-like"/>
    <property type="match status" value="1"/>
</dbReference>
<keyword evidence="11 15" id="KW-0648">Protein biosynthesis</keyword>
<comment type="cofactor">
    <cofactor evidence="1 15">
        <name>Zn(2+)</name>
        <dbReference type="ChEBI" id="CHEBI:29105"/>
    </cofactor>
</comment>
<dbReference type="FunFam" id="3.40.50.620:FF:000063">
    <property type="entry name" value="Isoleucine--tRNA ligase"/>
    <property type="match status" value="1"/>
</dbReference>
<evidence type="ECO:0000256" key="12">
    <source>
        <dbReference type="ARBA" id="ARBA00023146"/>
    </source>
</evidence>
<dbReference type="GO" id="GO:0004822">
    <property type="term" value="F:isoleucine-tRNA ligase activity"/>
    <property type="evidence" value="ECO:0007669"/>
    <property type="project" value="UniProtKB-UniRule"/>
</dbReference>
<feature type="active site" description="Tele-phosphohistidine intermediate" evidence="16">
    <location>
        <position position="509"/>
    </location>
</feature>
<dbReference type="SUPFAM" id="SSF52374">
    <property type="entry name" value="Nucleotidylyl transferase"/>
    <property type="match status" value="1"/>
</dbReference>
<dbReference type="SUPFAM" id="SSF47323">
    <property type="entry name" value="Anticodon-binding domain of a subclass of class I aminoacyl-tRNA synthetases"/>
    <property type="match status" value="1"/>
</dbReference>
<feature type="active site" description="Proton donor/acceptor" evidence="16">
    <location>
        <position position="587"/>
    </location>
</feature>
<evidence type="ECO:0000256" key="14">
    <source>
        <dbReference type="ARBA" id="ARBA00048359"/>
    </source>
</evidence>
<keyword evidence="10 15" id="KW-0067">ATP-binding</keyword>
<dbReference type="GO" id="GO:0005524">
    <property type="term" value="F:ATP binding"/>
    <property type="evidence" value="ECO:0007669"/>
    <property type="project" value="UniProtKB-UniRule"/>
</dbReference>
<proteinExistence type="inferred from homology"/>
<evidence type="ECO:0000259" key="18">
    <source>
        <dbReference type="Pfam" id="PF00133"/>
    </source>
</evidence>
<keyword evidence="7 15" id="KW-0479">Metal-binding</keyword>
<dbReference type="InterPro" id="IPR013155">
    <property type="entry name" value="M/V/L/I-tRNA-synth_anticd-bd"/>
</dbReference>
<protein>
    <recommendedName>
        <fullName evidence="15">Isoleucine--tRNA ligase</fullName>
        <ecNumber evidence="15">6.1.1.5</ecNumber>
    </recommendedName>
    <alternativeName>
        <fullName evidence="15">Isoleucyl-tRNA synthetase</fullName>
        <shortName evidence="15">IleRS</shortName>
    </alternativeName>
</protein>
<feature type="binding site" evidence="17">
    <location>
        <begin position="508"/>
        <end position="515"/>
    </location>
    <ligand>
        <name>substrate</name>
    </ligand>
</feature>
<evidence type="ECO:0000256" key="8">
    <source>
        <dbReference type="ARBA" id="ARBA00022741"/>
    </source>
</evidence>
<evidence type="ECO:0000313" key="21">
    <source>
        <dbReference type="Proteomes" id="UP000034810"/>
    </source>
</evidence>
<dbReference type="InterPro" id="IPR009080">
    <property type="entry name" value="tRNAsynth_Ia_anticodon-bd"/>
</dbReference>
<evidence type="ECO:0000313" key="20">
    <source>
        <dbReference type="EMBL" id="KKS82181.1"/>
    </source>
</evidence>
<dbReference type="PANTHER" id="PTHR42780">
    <property type="entry name" value="SOLEUCYL-TRNA SYNTHETASE"/>
    <property type="match status" value="1"/>
</dbReference>
<feature type="domain" description="Aminoacyl-tRNA synthetase class Ia" evidence="18">
    <location>
        <begin position="707"/>
        <end position="848"/>
    </location>
</feature>
<dbReference type="Pfam" id="PF19302">
    <property type="entry name" value="DUF5915"/>
    <property type="match status" value="1"/>
</dbReference>
<dbReference type="SUPFAM" id="SSF53254">
    <property type="entry name" value="Phosphoglycerate mutase-like"/>
    <property type="match status" value="1"/>
</dbReference>
<evidence type="ECO:0000256" key="2">
    <source>
        <dbReference type="ARBA" id="ARBA00004496"/>
    </source>
</evidence>
<evidence type="ECO:0000256" key="11">
    <source>
        <dbReference type="ARBA" id="ARBA00022917"/>
    </source>
</evidence>
<dbReference type="CDD" id="cd07067">
    <property type="entry name" value="HP_PGM_like"/>
    <property type="match status" value="1"/>
</dbReference>
<dbReference type="Pfam" id="PF08264">
    <property type="entry name" value="Anticodon_1"/>
    <property type="match status" value="1"/>
</dbReference>
<dbReference type="GO" id="GO:0002161">
    <property type="term" value="F:aminoacyl-tRNA deacylase activity"/>
    <property type="evidence" value="ECO:0007669"/>
    <property type="project" value="InterPro"/>
</dbReference>
<evidence type="ECO:0000256" key="6">
    <source>
        <dbReference type="ARBA" id="ARBA00022598"/>
    </source>
</evidence>
<comment type="caution">
    <text evidence="20">The sequence shown here is derived from an EMBL/GenBank/DDBJ whole genome shotgun (WGS) entry which is preliminary data.</text>
</comment>
<comment type="domain">
    <text evidence="15">IleRS has two distinct active sites: one for aminoacylation and one for editing. The misactivated valine is translocated from the active site to the editing site, which sterically excludes the correctly activated isoleucine. The single editing site contains two valyl binding pockets, one specific for each substrate (Val-AMP or Val-tRNA(Ile)).</text>
</comment>
<evidence type="ECO:0000256" key="4">
    <source>
        <dbReference type="ARBA" id="ARBA00011245"/>
    </source>
</evidence>
<dbReference type="EC" id="6.1.1.5" evidence="15"/>
<feature type="domain" description="Aminoacyl-tRNA synthetase class Ia" evidence="18">
    <location>
        <begin position="17"/>
        <end position="497"/>
    </location>
</feature>
<evidence type="ECO:0000256" key="7">
    <source>
        <dbReference type="ARBA" id="ARBA00022723"/>
    </source>
</evidence>
<dbReference type="PANTHER" id="PTHR42780:SF1">
    <property type="entry name" value="ISOLEUCINE--TRNA LIGASE, CYTOPLASMIC"/>
    <property type="match status" value="1"/>
</dbReference>
<dbReference type="PRINTS" id="PR00984">
    <property type="entry name" value="TRNASYNTHILE"/>
</dbReference>
<evidence type="ECO:0000256" key="9">
    <source>
        <dbReference type="ARBA" id="ARBA00022833"/>
    </source>
</evidence>
<dbReference type="GO" id="GO:0006428">
    <property type="term" value="P:isoleucyl-tRNA aminoacylation"/>
    <property type="evidence" value="ECO:0007669"/>
    <property type="project" value="UniProtKB-UniRule"/>
</dbReference>
<feature type="binding site" evidence="17">
    <location>
        <position position="562"/>
    </location>
    <ligand>
        <name>substrate</name>
    </ligand>
</feature>
<evidence type="ECO:0000259" key="19">
    <source>
        <dbReference type="Pfam" id="PF08264"/>
    </source>
</evidence>
<keyword evidence="9 15" id="KW-0862">Zinc</keyword>
<feature type="short sequence motif" description="'KMSKS' region" evidence="15">
    <location>
        <begin position="820"/>
        <end position="824"/>
    </location>
</feature>
<feature type="short sequence motif" description="'HIGH' region" evidence="15">
    <location>
        <begin position="49"/>
        <end position="59"/>
    </location>
</feature>
<name>A0A0G1EGL4_9BACT</name>
<dbReference type="AlphaFoldDB" id="A0A0G1EGL4"/>
<keyword evidence="5 15" id="KW-0963">Cytoplasm</keyword>
<dbReference type="GO" id="GO:0008270">
    <property type="term" value="F:zinc ion binding"/>
    <property type="evidence" value="ECO:0007669"/>
    <property type="project" value="UniProtKB-UniRule"/>
</dbReference>
<dbReference type="Gene3D" id="3.90.740.10">
    <property type="entry name" value="Valyl/Leucyl/Isoleucyl-tRNA synthetase, editing domain"/>
    <property type="match status" value="1"/>
</dbReference>
<dbReference type="InterPro" id="IPR002301">
    <property type="entry name" value="Ile-tRNA-ligase"/>
</dbReference>
<dbReference type="InterPro" id="IPR013078">
    <property type="entry name" value="His_Pase_superF_clade-1"/>
</dbReference>
<evidence type="ECO:0000256" key="5">
    <source>
        <dbReference type="ARBA" id="ARBA00022490"/>
    </source>
</evidence>
<dbReference type="InterPro" id="IPR014729">
    <property type="entry name" value="Rossmann-like_a/b/a_fold"/>
</dbReference>
<dbReference type="Pfam" id="PF00133">
    <property type="entry name" value="tRNA-synt_1"/>
    <property type="match status" value="2"/>
</dbReference>
<keyword evidence="8 15" id="KW-0547">Nucleotide-binding</keyword>
<reference evidence="20 21" key="1">
    <citation type="journal article" date="2015" name="Nature">
        <title>rRNA introns, odd ribosomes, and small enigmatic genomes across a large radiation of phyla.</title>
        <authorList>
            <person name="Brown C.T."/>
            <person name="Hug L.A."/>
            <person name="Thomas B.C."/>
            <person name="Sharon I."/>
            <person name="Castelle C.J."/>
            <person name="Singh A."/>
            <person name="Wilkins M.J."/>
            <person name="Williams K.H."/>
            <person name="Banfield J.F."/>
        </authorList>
    </citation>
    <scope>NUCLEOTIDE SEQUENCE [LARGE SCALE GENOMIC DNA]</scope>
</reference>
<dbReference type="InterPro" id="IPR023586">
    <property type="entry name" value="Ile-tRNA-ligase_type2"/>
</dbReference>
<gene>
    <name evidence="15" type="primary">ileS</name>
    <name evidence="20" type="ORF">UV58_C0012G0027</name>
</gene>
<evidence type="ECO:0000256" key="13">
    <source>
        <dbReference type="ARBA" id="ARBA00025217"/>
    </source>
</evidence>
<evidence type="ECO:0000256" key="3">
    <source>
        <dbReference type="ARBA" id="ARBA00007078"/>
    </source>
</evidence>
<dbReference type="Proteomes" id="UP000034810">
    <property type="component" value="Unassembled WGS sequence"/>
</dbReference>
<dbReference type="GO" id="GO:0005737">
    <property type="term" value="C:cytoplasm"/>
    <property type="evidence" value="ECO:0007669"/>
    <property type="project" value="UniProtKB-SubCell"/>
</dbReference>
<comment type="subunit">
    <text evidence="4 15">Monomer.</text>
</comment>
<feature type="binding site" evidence="15">
    <location>
        <position position="823"/>
    </location>
    <ligand>
        <name>ATP</name>
        <dbReference type="ChEBI" id="CHEBI:30616"/>
    </ligand>
</feature>
<evidence type="ECO:0000256" key="1">
    <source>
        <dbReference type="ARBA" id="ARBA00001947"/>
    </source>
</evidence>
<comment type="catalytic activity">
    <reaction evidence="14 15">
        <text>tRNA(Ile) + L-isoleucine + ATP = L-isoleucyl-tRNA(Ile) + AMP + diphosphate</text>
        <dbReference type="Rhea" id="RHEA:11060"/>
        <dbReference type="Rhea" id="RHEA-COMP:9666"/>
        <dbReference type="Rhea" id="RHEA-COMP:9695"/>
        <dbReference type="ChEBI" id="CHEBI:30616"/>
        <dbReference type="ChEBI" id="CHEBI:33019"/>
        <dbReference type="ChEBI" id="CHEBI:58045"/>
        <dbReference type="ChEBI" id="CHEBI:78442"/>
        <dbReference type="ChEBI" id="CHEBI:78528"/>
        <dbReference type="ChEBI" id="CHEBI:456215"/>
        <dbReference type="EC" id="6.1.1.5"/>
    </reaction>
</comment>
<feature type="domain" description="Methionyl/Valyl/Leucyl/Isoleucyl-tRNA synthetase anticodon-binding" evidence="19">
    <location>
        <begin position="903"/>
        <end position="1059"/>
    </location>
</feature>